<dbReference type="Gene3D" id="3.40.630.30">
    <property type="match status" value="1"/>
</dbReference>
<evidence type="ECO:0000259" key="1">
    <source>
        <dbReference type="Pfam" id="PF21926"/>
    </source>
</evidence>
<evidence type="ECO:0000313" key="3">
    <source>
        <dbReference type="Proteomes" id="UP001521209"/>
    </source>
</evidence>
<keyword evidence="3" id="KW-1185">Reference proteome</keyword>
<accession>A0ABS9E0C5</accession>
<dbReference type="RefSeq" id="WP_235704270.1">
    <property type="nucleotide sequence ID" value="NZ_JAKGBZ010000017.1"/>
</dbReference>
<reference evidence="2 3" key="1">
    <citation type="submission" date="2022-01" db="EMBL/GenBank/DDBJ databases">
        <authorList>
            <person name="Won M."/>
            <person name="Kim S.-J."/>
            <person name="Kwon S.-W."/>
        </authorList>
    </citation>
    <scope>NUCLEOTIDE SEQUENCE [LARGE SCALE GENOMIC DNA]</scope>
    <source>
        <strain evidence="2 3">KCTC 23505</strain>
    </source>
</reference>
<dbReference type="Pfam" id="PF21926">
    <property type="entry name" value="FeeM"/>
    <property type="match status" value="1"/>
</dbReference>
<sequence length="269" mass="31047">MDGSIVGSTPTWTLAPSANLVTRSDKLMARLAATPEIMRQAWSLRYESYYCHGFLEENQERLFPDEYDSLETSKTIVIYKYGEPIASVRVCLHDPVAASKGIYTMPIMATFPDVIPELIERYSRNKLEQRAVEVLRLVSHPGVEKNVEVIFALFRMAKYLTKYFESGILFCGVRQNHAGIYRRIGFDKKAEPRHYYPKLKFQTALMMGIECEYEIVQQKIPFLRNVFRYDETYSNLLAGKLVPVFADVESYDSSRETINRSEILYQNAA</sequence>
<organism evidence="2 3">
    <name type="scientific">Acidiphilium iwatense</name>
    <dbReference type="NCBI Taxonomy" id="768198"/>
    <lineage>
        <taxon>Bacteria</taxon>
        <taxon>Pseudomonadati</taxon>
        <taxon>Pseudomonadota</taxon>
        <taxon>Alphaproteobacteria</taxon>
        <taxon>Acetobacterales</taxon>
        <taxon>Acidocellaceae</taxon>
        <taxon>Acidiphilium</taxon>
    </lineage>
</organism>
<dbReference type="EMBL" id="JAKGBZ010000017">
    <property type="protein sequence ID" value="MCF3947039.1"/>
    <property type="molecule type" value="Genomic_DNA"/>
</dbReference>
<comment type="caution">
    <text evidence="2">The sequence shown here is derived from an EMBL/GenBank/DDBJ whole genome shotgun (WGS) entry which is preliminary data.</text>
</comment>
<dbReference type="InterPro" id="IPR054597">
    <property type="entry name" value="FeeM_cat"/>
</dbReference>
<dbReference type="Proteomes" id="UP001521209">
    <property type="component" value="Unassembled WGS sequence"/>
</dbReference>
<feature type="domain" description="N-acyl amino acid synthase FeeM catalytic core" evidence="1">
    <location>
        <begin position="40"/>
        <end position="206"/>
    </location>
</feature>
<evidence type="ECO:0000313" key="2">
    <source>
        <dbReference type="EMBL" id="MCF3947039.1"/>
    </source>
</evidence>
<gene>
    <name evidence="2" type="ORF">L2A60_10140</name>
</gene>
<proteinExistence type="predicted"/>
<dbReference type="InterPro" id="IPR016181">
    <property type="entry name" value="Acyl_CoA_acyltransferase"/>
</dbReference>
<protein>
    <recommendedName>
        <fullName evidence="1">N-acyl amino acid synthase FeeM catalytic core domain-containing protein</fullName>
    </recommendedName>
</protein>
<name>A0ABS9E0C5_9PROT</name>
<dbReference type="SUPFAM" id="SSF55729">
    <property type="entry name" value="Acyl-CoA N-acyltransferases (Nat)"/>
    <property type="match status" value="1"/>
</dbReference>